<dbReference type="EMBL" id="LR796484">
    <property type="protein sequence ID" value="CAB4147982.1"/>
    <property type="molecule type" value="Genomic_DNA"/>
</dbReference>
<dbReference type="EMBL" id="LR796666">
    <property type="protein sequence ID" value="CAB4158233.1"/>
    <property type="molecule type" value="Genomic_DNA"/>
</dbReference>
<reference evidence="1" key="1">
    <citation type="submission" date="2020-04" db="EMBL/GenBank/DDBJ databases">
        <authorList>
            <person name="Chiriac C."/>
            <person name="Salcher M."/>
            <person name="Ghai R."/>
            <person name="Kavagutti S V."/>
        </authorList>
    </citation>
    <scope>NUCLEOTIDE SEQUENCE</scope>
</reference>
<organism evidence="1">
    <name type="scientific">uncultured Caudovirales phage</name>
    <dbReference type="NCBI Taxonomy" id="2100421"/>
    <lineage>
        <taxon>Viruses</taxon>
        <taxon>Duplodnaviria</taxon>
        <taxon>Heunggongvirae</taxon>
        <taxon>Uroviricota</taxon>
        <taxon>Caudoviricetes</taxon>
        <taxon>Peduoviridae</taxon>
        <taxon>Maltschvirus</taxon>
        <taxon>Maltschvirus maltsch</taxon>
    </lineage>
</organism>
<evidence type="ECO:0000313" key="2">
    <source>
        <dbReference type="EMBL" id="CAB4158233.1"/>
    </source>
</evidence>
<protein>
    <submittedName>
        <fullName evidence="1">Uncharacterized protein</fullName>
    </submittedName>
</protein>
<name>A0A6J5MNN7_9CAUD</name>
<sequence>MTTSTKPTVKEAKAVIDNNFTRYMDGQYIDPLSLDIIGYAVANDIQLRDYLLGYSLECGDIKNAIGYINHLMEQGIQEDNRHAFYTVLATLHLQNDDRDMAQLALDEAKALKPNYSLATLLTRVIGSGWPTPAFRAMTHELHPLVLQNLENDADKVIELI</sequence>
<accession>A0A6J5MNN7</accession>
<evidence type="ECO:0000313" key="1">
    <source>
        <dbReference type="EMBL" id="CAB4147982.1"/>
    </source>
</evidence>
<gene>
    <name evidence="1" type="ORF">UFOVP429_66</name>
    <name evidence="2" type="ORF">UFOVP696_101</name>
</gene>
<proteinExistence type="predicted"/>